<dbReference type="InterPro" id="IPR043502">
    <property type="entry name" value="DNA/RNA_pol_sf"/>
</dbReference>
<name>A0A438JMN1_VITVI</name>
<comment type="caution">
    <text evidence="2">The sequence shown here is derived from an EMBL/GenBank/DDBJ whole genome shotgun (WGS) entry which is preliminary data.</text>
</comment>
<gene>
    <name evidence="2" type="ORF">CK203_016297</name>
</gene>
<sequence length="65" mass="7382">MTNQWVKVDQGKIEGQFKWNDEAQDAFHKLKHAMTSTPILVMSNFNEPFIVETDASEEGISVVLT</sequence>
<protein>
    <recommendedName>
        <fullName evidence="1">Reverse transcriptase/retrotransposon-derived protein RNase H-like domain-containing protein</fullName>
    </recommendedName>
</protein>
<evidence type="ECO:0000259" key="1">
    <source>
        <dbReference type="Pfam" id="PF17919"/>
    </source>
</evidence>
<organism evidence="2 3">
    <name type="scientific">Vitis vinifera</name>
    <name type="common">Grape</name>
    <dbReference type="NCBI Taxonomy" id="29760"/>
    <lineage>
        <taxon>Eukaryota</taxon>
        <taxon>Viridiplantae</taxon>
        <taxon>Streptophyta</taxon>
        <taxon>Embryophyta</taxon>
        <taxon>Tracheophyta</taxon>
        <taxon>Spermatophyta</taxon>
        <taxon>Magnoliopsida</taxon>
        <taxon>eudicotyledons</taxon>
        <taxon>Gunneridae</taxon>
        <taxon>Pentapetalae</taxon>
        <taxon>rosids</taxon>
        <taxon>Vitales</taxon>
        <taxon>Vitaceae</taxon>
        <taxon>Viteae</taxon>
        <taxon>Vitis</taxon>
    </lineage>
</organism>
<dbReference type="PANTHER" id="PTHR33064:SF37">
    <property type="entry name" value="RIBONUCLEASE H"/>
    <property type="match status" value="1"/>
</dbReference>
<dbReference type="AlphaFoldDB" id="A0A438JMN1"/>
<evidence type="ECO:0000313" key="2">
    <source>
        <dbReference type="EMBL" id="RVX10205.1"/>
    </source>
</evidence>
<reference evidence="2 3" key="1">
    <citation type="journal article" date="2018" name="PLoS Genet.">
        <title>Population sequencing reveals clonal diversity and ancestral inbreeding in the grapevine cultivar Chardonnay.</title>
        <authorList>
            <person name="Roach M.J."/>
            <person name="Johnson D.L."/>
            <person name="Bohlmann J."/>
            <person name="van Vuuren H.J."/>
            <person name="Jones S.J."/>
            <person name="Pretorius I.S."/>
            <person name="Schmidt S.A."/>
            <person name="Borneman A.R."/>
        </authorList>
    </citation>
    <scope>NUCLEOTIDE SEQUENCE [LARGE SCALE GENOMIC DNA]</scope>
    <source>
        <strain evidence="3">cv. Chardonnay</strain>
        <tissue evidence="2">Leaf</tissue>
    </source>
</reference>
<dbReference type="InterPro" id="IPR051320">
    <property type="entry name" value="Viral_Replic_Matur_Polypro"/>
</dbReference>
<dbReference type="Pfam" id="PF17919">
    <property type="entry name" value="RT_RNaseH_2"/>
    <property type="match status" value="1"/>
</dbReference>
<proteinExistence type="predicted"/>
<feature type="domain" description="Reverse transcriptase/retrotransposon-derived protein RNase H-like" evidence="1">
    <location>
        <begin position="19"/>
        <end position="64"/>
    </location>
</feature>
<dbReference type="InterPro" id="IPR041577">
    <property type="entry name" value="RT_RNaseH_2"/>
</dbReference>
<dbReference type="InterPro" id="IPR043128">
    <property type="entry name" value="Rev_trsase/Diguanyl_cyclase"/>
</dbReference>
<dbReference type="PANTHER" id="PTHR33064">
    <property type="entry name" value="POL PROTEIN"/>
    <property type="match status" value="1"/>
</dbReference>
<evidence type="ECO:0000313" key="3">
    <source>
        <dbReference type="Proteomes" id="UP000288805"/>
    </source>
</evidence>
<dbReference type="Proteomes" id="UP000288805">
    <property type="component" value="Unassembled WGS sequence"/>
</dbReference>
<accession>A0A438JMN1</accession>
<dbReference type="Gene3D" id="3.30.70.270">
    <property type="match status" value="1"/>
</dbReference>
<dbReference type="EMBL" id="QGNW01000035">
    <property type="protein sequence ID" value="RVX10205.1"/>
    <property type="molecule type" value="Genomic_DNA"/>
</dbReference>
<dbReference type="SUPFAM" id="SSF56672">
    <property type="entry name" value="DNA/RNA polymerases"/>
    <property type="match status" value="1"/>
</dbReference>